<proteinExistence type="predicted"/>
<name>A0AAV4Q8M7_CAEEX</name>
<gene>
    <name evidence="1" type="ORF">CEXT_284781</name>
</gene>
<dbReference type="Proteomes" id="UP001054945">
    <property type="component" value="Unassembled WGS sequence"/>
</dbReference>
<evidence type="ECO:0000313" key="1">
    <source>
        <dbReference type="EMBL" id="GIY06028.1"/>
    </source>
</evidence>
<comment type="caution">
    <text evidence="1">The sequence shown here is derived from an EMBL/GenBank/DDBJ whole genome shotgun (WGS) entry which is preliminary data.</text>
</comment>
<evidence type="ECO:0000313" key="2">
    <source>
        <dbReference type="Proteomes" id="UP001054945"/>
    </source>
</evidence>
<accession>A0AAV4Q8M7</accession>
<reference evidence="1 2" key="1">
    <citation type="submission" date="2021-06" db="EMBL/GenBank/DDBJ databases">
        <title>Caerostris extrusa draft genome.</title>
        <authorList>
            <person name="Kono N."/>
            <person name="Arakawa K."/>
        </authorList>
    </citation>
    <scope>NUCLEOTIDE SEQUENCE [LARGE SCALE GENOMIC DNA]</scope>
</reference>
<sequence length="132" mass="15446">MNIDEDMKMKLICYHDELLRVYPQSEAAMEAANALAPELADDVAFDSWVLDFKTQGQKYSSYLRDRNQTTSPTPAQRWLGSKLFPQFSYFPYQYGNQKDLYCPLEKKPMTRNELCHRKTHSTDLKQLALNQL</sequence>
<protein>
    <submittedName>
        <fullName evidence="1">Uncharacterized protein</fullName>
    </submittedName>
</protein>
<keyword evidence="2" id="KW-1185">Reference proteome</keyword>
<dbReference type="AlphaFoldDB" id="A0AAV4Q8M7"/>
<organism evidence="1 2">
    <name type="scientific">Caerostris extrusa</name>
    <name type="common">Bark spider</name>
    <name type="synonym">Caerostris bankana</name>
    <dbReference type="NCBI Taxonomy" id="172846"/>
    <lineage>
        <taxon>Eukaryota</taxon>
        <taxon>Metazoa</taxon>
        <taxon>Ecdysozoa</taxon>
        <taxon>Arthropoda</taxon>
        <taxon>Chelicerata</taxon>
        <taxon>Arachnida</taxon>
        <taxon>Araneae</taxon>
        <taxon>Araneomorphae</taxon>
        <taxon>Entelegynae</taxon>
        <taxon>Araneoidea</taxon>
        <taxon>Araneidae</taxon>
        <taxon>Caerostris</taxon>
    </lineage>
</organism>
<dbReference type="EMBL" id="BPLR01005917">
    <property type="protein sequence ID" value="GIY06028.1"/>
    <property type="molecule type" value="Genomic_DNA"/>
</dbReference>